<dbReference type="RefSeq" id="WP_284152504.1">
    <property type="nucleotide sequence ID" value="NZ_AP025516.1"/>
</dbReference>
<gene>
    <name evidence="1" type="ORF">DPPLL_35530</name>
</gene>
<evidence type="ECO:0000313" key="2">
    <source>
        <dbReference type="Proteomes" id="UP000830055"/>
    </source>
</evidence>
<organism evidence="1 2">
    <name type="scientific">Desulfofustis limnaeus</name>
    <dbReference type="NCBI Taxonomy" id="2740163"/>
    <lineage>
        <taxon>Bacteria</taxon>
        <taxon>Pseudomonadati</taxon>
        <taxon>Thermodesulfobacteriota</taxon>
        <taxon>Desulfobulbia</taxon>
        <taxon>Desulfobulbales</taxon>
        <taxon>Desulfocapsaceae</taxon>
        <taxon>Desulfofustis</taxon>
    </lineage>
</organism>
<keyword evidence="2" id="KW-1185">Reference proteome</keyword>
<accession>A0ABN6MC87</accession>
<name>A0ABN6MC87_9BACT</name>
<evidence type="ECO:0000313" key="1">
    <source>
        <dbReference type="EMBL" id="BDD89188.1"/>
    </source>
</evidence>
<proteinExistence type="predicted"/>
<sequence>MAKRKTIKKSIHSKIVARQKCLQYILEDNWTELDRYLDKNSWIFKMSFGRMYGSENDRGIMELLMLHGGDQQLISKYSEKEHHDPSLGIYYYAGEKMDQQLLSLMKRYFNNQLYSYISNFNVGLKENLLLGYITAEKARIIEDKFNLYKMLIDILSKENKSDEFYNLARNVLLLSSLKTGLVNSYKDIQTIINNPVQKRKNNSSII</sequence>
<protein>
    <submittedName>
        <fullName evidence="1">Uncharacterized protein</fullName>
    </submittedName>
</protein>
<dbReference type="Proteomes" id="UP000830055">
    <property type="component" value="Chromosome"/>
</dbReference>
<dbReference type="EMBL" id="AP025516">
    <property type="protein sequence ID" value="BDD89188.1"/>
    <property type="molecule type" value="Genomic_DNA"/>
</dbReference>
<reference evidence="1 2" key="1">
    <citation type="submission" date="2022-01" db="EMBL/GenBank/DDBJ databases">
        <title>Desulfofustis limnae sp. nov., a novel mesophilic sulfate-reducing bacterium isolated from marsh soil.</title>
        <authorList>
            <person name="Watanabe M."/>
            <person name="Takahashi A."/>
            <person name="Kojima H."/>
            <person name="Fukui M."/>
        </authorList>
    </citation>
    <scope>NUCLEOTIDE SEQUENCE [LARGE SCALE GENOMIC DNA]</scope>
    <source>
        <strain evidence="1 2">PPLL</strain>
    </source>
</reference>